<evidence type="ECO:0000256" key="1">
    <source>
        <dbReference type="SAM" id="Coils"/>
    </source>
</evidence>
<dbReference type="OrthoDB" id="1096033at2759"/>
<sequence>MEQLKLAAESHGKEPTNNPTHKTLSPLEASLFNHPKGKRGKPAEPKNNAQNTERASNNNNNNGESKEKQVLDVIEDSSHSASLNDQSDSWEGSPSRKKRLIPCSTTVSSRRASLRSAKKLTKKHQTGSPRKHSSSVAAFKQLQPTNISANRPRVSSHKEPENVGNSVSAAKFMVDKPDAMEAHVVGHSSTSSSLNLNQAINLQKGNEVDSVEQGLAQDMVNKYQVKPVLMPIVKQIISKHGDIFKNCTLVTTKYRSKFLEMICNIIVDLQEKKFSEIKEDHLQDIVLLLDDMKKKNVDVEWLYQRLVEILQARQVLEQASVLKQEKECCRKKVENAEIELKEREKDKEGLAALLKAACAEVTECKEKLAAAMDESARINTTIADSEAKVNRFLNCSLVDDLL</sequence>
<feature type="compositionally biased region" description="Basic residues" evidence="2">
    <location>
        <begin position="112"/>
        <end position="133"/>
    </location>
</feature>
<feature type="region of interest" description="Disordered" evidence="2">
    <location>
        <begin position="1"/>
        <end position="163"/>
    </location>
</feature>
<dbReference type="AlphaFoldDB" id="A0A6A4QAI8"/>
<evidence type="ECO:0000256" key="2">
    <source>
        <dbReference type="SAM" id="MobiDB-lite"/>
    </source>
</evidence>
<gene>
    <name evidence="3" type="ORF">Lalb_Chr07g0185621</name>
</gene>
<name>A0A6A4QAI8_LUPAL</name>
<feature type="coiled-coil region" evidence="1">
    <location>
        <begin position="319"/>
        <end position="374"/>
    </location>
</feature>
<evidence type="ECO:0000313" key="3">
    <source>
        <dbReference type="EMBL" id="KAE9610344.1"/>
    </source>
</evidence>
<comment type="caution">
    <text evidence="3">The sequence shown here is derived from an EMBL/GenBank/DDBJ whole genome shotgun (WGS) entry which is preliminary data.</text>
</comment>
<dbReference type="PANTHER" id="PTHR35358:SF10">
    <property type="entry name" value="PLANT PHOSPHOLIPASE-LIKE PROTEIN"/>
    <property type="match status" value="1"/>
</dbReference>
<keyword evidence="1" id="KW-0175">Coiled coil</keyword>
<dbReference type="EMBL" id="WOCE01000007">
    <property type="protein sequence ID" value="KAE9610344.1"/>
    <property type="molecule type" value="Genomic_DNA"/>
</dbReference>
<evidence type="ECO:0000313" key="4">
    <source>
        <dbReference type="Proteomes" id="UP000447434"/>
    </source>
</evidence>
<organism evidence="3 4">
    <name type="scientific">Lupinus albus</name>
    <name type="common">White lupine</name>
    <name type="synonym">Lupinus termis</name>
    <dbReference type="NCBI Taxonomy" id="3870"/>
    <lineage>
        <taxon>Eukaryota</taxon>
        <taxon>Viridiplantae</taxon>
        <taxon>Streptophyta</taxon>
        <taxon>Embryophyta</taxon>
        <taxon>Tracheophyta</taxon>
        <taxon>Spermatophyta</taxon>
        <taxon>Magnoliopsida</taxon>
        <taxon>eudicotyledons</taxon>
        <taxon>Gunneridae</taxon>
        <taxon>Pentapetalae</taxon>
        <taxon>rosids</taxon>
        <taxon>fabids</taxon>
        <taxon>Fabales</taxon>
        <taxon>Fabaceae</taxon>
        <taxon>Papilionoideae</taxon>
        <taxon>50 kb inversion clade</taxon>
        <taxon>genistoids sensu lato</taxon>
        <taxon>core genistoids</taxon>
        <taxon>Genisteae</taxon>
        <taxon>Lupinus</taxon>
    </lineage>
</organism>
<dbReference type="Pfam" id="PF05278">
    <property type="entry name" value="PEARLI-4"/>
    <property type="match status" value="1"/>
</dbReference>
<protein>
    <submittedName>
        <fullName evidence="3">Putative phospholipase</fullName>
    </submittedName>
</protein>
<feature type="compositionally biased region" description="Low complexity" evidence="2">
    <location>
        <begin position="47"/>
        <end position="62"/>
    </location>
</feature>
<dbReference type="InterPro" id="IPR007942">
    <property type="entry name" value="PLipase-like"/>
</dbReference>
<dbReference type="PANTHER" id="PTHR35358">
    <property type="entry name" value="OS06G0711100 PROTEIN"/>
    <property type="match status" value="1"/>
</dbReference>
<accession>A0A6A4QAI8</accession>
<proteinExistence type="predicted"/>
<reference evidence="4" key="1">
    <citation type="journal article" date="2020" name="Nat. Commun.">
        <title>Genome sequence of the cluster root forming white lupin.</title>
        <authorList>
            <person name="Hufnagel B."/>
            <person name="Marques A."/>
            <person name="Soriano A."/>
            <person name="Marques L."/>
            <person name="Divol F."/>
            <person name="Doumas P."/>
            <person name="Sallet E."/>
            <person name="Mancinotti D."/>
            <person name="Carrere S."/>
            <person name="Marande W."/>
            <person name="Arribat S."/>
            <person name="Keller J."/>
            <person name="Huneau C."/>
            <person name="Blein T."/>
            <person name="Aime D."/>
            <person name="Laguerre M."/>
            <person name="Taylor J."/>
            <person name="Schubert V."/>
            <person name="Nelson M."/>
            <person name="Geu-Flores F."/>
            <person name="Crespi M."/>
            <person name="Gallardo-Guerrero K."/>
            <person name="Delaux P.-M."/>
            <person name="Salse J."/>
            <person name="Berges H."/>
            <person name="Guyot R."/>
            <person name="Gouzy J."/>
            <person name="Peret B."/>
        </authorList>
    </citation>
    <scope>NUCLEOTIDE SEQUENCE [LARGE SCALE GENOMIC DNA]</scope>
    <source>
        <strain evidence="4">cv. Amiga</strain>
    </source>
</reference>
<keyword evidence="4" id="KW-1185">Reference proteome</keyword>
<feature type="compositionally biased region" description="Polar residues" evidence="2">
    <location>
        <begin position="79"/>
        <end position="92"/>
    </location>
</feature>
<dbReference type="Proteomes" id="UP000447434">
    <property type="component" value="Chromosome 7"/>
</dbReference>